<dbReference type="PROSITE" id="PS50213">
    <property type="entry name" value="FAS1"/>
    <property type="match status" value="1"/>
</dbReference>
<organism evidence="12 13">
    <name type="scientific">Lupinus albus</name>
    <name type="common">White lupine</name>
    <name type="synonym">Lupinus termis</name>
    <dbReference type="NCBI Taxonomy" id="3870"/>
    <lineage>
        <taxon>Eukaryota</taxon>
        <taxon>Viridiplantae</taxon>
        <taxon>Streptophyta</taxon>
        <taxon>Embryophyta</taxon>
        <taxon>Tracheophyta</taxon>
        <taxon>Spermatophyta</taxon>
        <taxon>Magnoliopsida</taxon>
        <taxon>eudicotyledons</taxon>
        <taxon>Gunneridae</taxon>
        <taxon>Pentapetalae</taxon>
        <taxon>rosids</taxon>
        <taxon>fabids</taxon>
        <taxon>Fabales</taxon>
        <taxon>Fabaceae</taxon>
        <taxon>Papilionoideae</taxon>
        <taxon>50 kb inversion clade</taxon>
        <taxon>genistoids sensu lato</taxon>
        <taxon>core genistoids</taxon>
        <taxon>Genisteae</taxon>
        <taxon>Lupinus</taxon>
    </lineage>
</organism>
<evidence type="ECO:0000256" key="6">
    <source>
        <dbReference type="ARBA" id="ARBA00022974"/>
    </source>
</evidence>
<dbReference type="Gene3D" id="2.30.180.10">
    <property type="entry name" value="FAS1 domain"/>
    <property type="match status" value="1"/>
</dbReference>
<keyword evidence="13" id="KW-1185">Reference proteome</keyword>
<gene>
    <name evidence="12" type="ORF">Lalb_Chr14g0367231</name>
</gene>
<dbReference type="PANTHER" id="PTHR32077:SF54">
    <property type="entry name" value="FASCICLIN-LIKE ARABINOGALACTAN PROTEIN 13-RELATED"/>
    <property type="match status" value="1"/>
</dbReference>
<comment type="function">
    <text evidence="9">May be a cell surface adhesion protein.</text>
</comment>
<dbReference type="AlphaFoldDB" id="A0A6A5NT35"/>
<dbReference type="FunFam" id="2.30.180.10:FF:000006">
    <property type="entry name" value="Fasciclin-like arabinogalactan protein 11"/>
    <property type="match status" value="1"/>
</dbReference>
<evidence type="ECO:0000256" key="4">
    <source>
        <dbReference type="ARBA" id="ARBA00022622"/>
    </source>
</evidence>
<keyword evidence="5 11" id="KW-0732">Signal</keyword>
<evidence type="ECO:0000256" key="1">
    <source>
        <dbReference type="ARBA" id="ARBA00004609"/>
    </source>
</evidence>
<comment type="similarity">
    <text evidence="2">Belongs to the fasciclin-like AGP family.</text>
</comment>
<dbReference type="PANTHER" id="PTHR32077">
    <property type="entry name" value="FASCICLIN-LIKE ARABINOGALACTAN PROTEIN"/>
    <property type="match status" value="1"/>
</dbReference>
<dbReference type="InterPro" id="IPR045003">
    <property type="entry name" value="FLA_A"/>
</dbReference>
<keyword evidence="6" id="KW-0654">Proteoglycan</keyword>
<keyword evidence="7" id="KW-0472">Membrane</keyword>
<dbReference type="SMART" id="SM00554">
    <property type="entry name" value="FAS1"/>
    <property type="match status" value="1"/>
</dbReference>
<feature type="compositionally biased region" description="Low complexity" evidence="10">
    <location>
        <begin position="190"/>
        <end position="209"/>
    </location>
</feature>
<keyword evidence="8" id="KW-0325">Glycoprotein</keyword>
<dbReference type="InterPro" id="IPR036378">
    <property type="entry name" value="FAS1_dom_sf"/>
</dbReference>
<dbReference type="GO" id="GO:0005886">
    <property type="term" value="C:plasma membrane"/>
    <property type="evidence" value="ECO:0007669"/>
    <property type="project" value="UniProtKB-SubCell"/>
</dbReference>
<comment type="subcellular location">
    <subcellularLocation>
        <location evidence="1">Cell membrane</location>
        <topology evidence="1">Lipid-anchor</topology>
        <topology evidence="1">GPI-anchor</topology>
    </subcellularLocation>
</comment>
<evidence type="ECO:0000256" key="7">
    <source>
        <dbReference type="ARBA" id="ARBA00023136"/>
    </source>
</evidence>
<dbReference type="OrthoDB" id="286301at2759"/>
<evidence type="ECO:0000313" key="13">
    <source>
        <dbReference type="Proteomes" id="UP000447434"/>
    </source>
</evidence>
<keyword evidence="3" id="KW-1003">Cell membrane</keyword>
<evidence type="ECO:0000256" key="5">
    <source>
        <dbReference type="ARBA" id="ARBA00022729"/>
    </source>
</evidence>
<evidence type="ECO:0000256" key="9">
    <source>
        <dbReference type="ARBA" id="ARBA00024686"/>
    </source>
</evidence>
<accession>A0A6A5NT35</accession>
<keyword evidence="4" id="KW-0336">GPI-anchor</keyword>
<dbReference type="Pfam" id="PF02469">
    <property type="entry name" value="Fasciclin"/>
    <property type="match status" value="1"/>
</dbReference>
<dbReference type="SUPFAM" id="SSF82153">
    <property type="entry name" value="FAS1 domain"/>
    <property type="match status" value="1"/>
</dbReference>
<protein>
    <submittedName>
        <fullName evidence="12">Putative FAS1 domain-containing protein</fullName>
    </submittedName>
</protein>
<dbReference type="GO" id="GO:0009834">
    <property type="term" value="P:plant-type secondary cell wall biogenesis"/>
    <property type="evidence" value="ECO:0007669"/>
    <property type="project" value="TreeGrafter"/>
</dbReference>
<dbReference type="InterPro" id="IPR000782">
    <property type="entry name" value="FAS1_domain"/>
</dbReference>
<evidence type="ECO:0000256" key="11">
    <source>
        <dbReference type="SAM" id="SignalP"/>
    </source>
</evidence>
<name>A0A6A5NT35_LUPAL</name>
<keyword evidence="4" id="KW-0449">Lipoprotein</keyword>
<reference evidence="13" key="1">
    <citation type="journal article" date="2020" name="Nat. Commun.">
        <title>Genome sequence of the cluster root forming white lupin.</title>
        <authorList>
            <person name="Hufnagel B."/>
            <person name="Marques A."/>
            <person name="Soriano A."/>
            <person name="Marques L."/>
            <person name="Divol F."/>
            <person name="Doumas P."/>
            <person name="Sallet E."/>
            <person name="Mancinotti D."/>
            <person name="Carrere S."/>
            <person name="Marande W."/>
            <person name="Arribat S."/>
            <person name="Keller J."/>
            <person name="Huneau C."/>
            <person name="Blein T."/>
            <person name="Aime D."/>
            <person name="Laguerre M."/>
            <person name="Taylor J."/>
            <person name="Schubert V."/>
            <person name="Nelson M."/>
            <person name="Geu-Flores F."/>
            <person name="Crespi M."/>
            <person name="Gallardo-Guerrero K."/>
            <person name="Delaux P.-M."/>
            <person name="Salse J."/>
            <person name="Berges H."/>
            <person name="Guyot R."/>
            <person name="Gouzy J."/>
            <person name="Peret B."/>
        </authorList>
    </citation>
    <scope>NUCLEOTIDE SEQUENCE [LARGE SCALE GENOMIC DNA]</scope>
    <source>
        <strain evidence="13">cv. Amiga</strain>
    </source>
</reference>
<dbReference type="Proteomes" id="UP000447434">
    <property type="component" value="Chromosome 14"/>
</dbReference>
<evidence type="ECO:0000256" key="10">
    <source>
        <dbReference type="SAM" id="MobiDB-lite"/>
    </source>
</evidence>
<dbReference type="GO" id="GO:0098552">
    <property type="term" value="C:side of membrane"/>
    <property type="evidence" value="ECO:0007669"/>
    <property type="project" value="UniProtKB-KW"/>
</dbReference>
<proteinExistence type="inferred from homology"/>
<sequence>MASNNPALILLTLTPFLFLLTTQTRALSAPAPAPSGPVNLTAILEKGGQYTTFIRLLKETQQITQIQSQLNSTTEGFTVFAPTDNAFQNLKSGAINDLTDDQKVKLILYHITPKYYTLSDLLTVSNPVRTQASESEGSWGLNFTGQGNQVNVSTGVVVTPINNALRQQFPLAVYQLDKVLLPLELFGAKSPKSAPSPKSSKTTPDIPSPATKADSAQSPTDSKNDAAGMNVGLGIVVGLGLICMGALS</sequence>
<evidence type="ECO:0000256" key="8">
    <source>
        <dbReference type="ARBA" id="ARBA00023180"/>
    </source>
</evidence>
<evidence type="ECO:0000256" key="3">
    <source>
        <dbReference type="ARBA" id="ARBA00022475"/>
    </source>
</evidence>
<evidence type="ECO:0000313" key="12">
    <source>
        <dbReference type="EMBL" id="KAE9599897.1"/>
    </source>
</evidence>
<comment type="caution">
    <text evidence="12">The sequence shown here is derived from an EMBL/GenBank/DDBJ whole genome shotgun (WGS) entry which is preliminary data.</text>
</comment>
<feature type="signal peptide" evidence="11">
    <location>
        <begin position="1"/>
        <end position="26"/>
    </location>
</feature>
<feature type="region of interest" description="Disordered" evidence="10">
    <location>
        <begin position="190"/>
        <end position="225"/>
    </location>
</feature>
<dbReference type="EMBL" id="WOCE01000014">
    <property type="protein sequence ID" value="KAE9599897.1"/>
    <property type="molecule type" value="Genomic_DNA"/>
</dbReference>
<evidence type="ECO:0000256" key="2">
    <source>
        <dbReference type="ARBA" id="ARBA00007843"/>
    </source>
</evidence>
<feature type="chain" id="PRO_5043411398" evidence="11">
    <location>
        <begin position="27"/>
        <end position="248"/>
    </location>
</feature>